<dbReference type="RefSeq" id="WP_009726302.1">
    <property type="nucleotide sequence ID" value="NZ_APHR01000032.1"/>
</dbReference>
<sequence length="106" mass="11580">MKSAVTEAYSLNFDPQTKVLSIGGEMVMDTVPPMLKQAKQLLNDADKIEVDLQQVTRSDSSGLALLIDLMRHANGSVKEVCFRNMPKQMLAIANASGLEEFLPLGD</sequence>
<accession>M7P0Y5</accession>
<evidence type="ECO:0000313" key="3">
    <source>
        <dbReference type="Proteomes" id="UP000012019"/>
    </source>
</evidence>
<dbReference type="PATRIC" id="fig|1286106.3.peg.1311"/>
<dbReference type="InterPro" id="IPR036513">
    <property type="entry name" value="STAS_dom_sf"/>
</dbReference>
<dbReference type="eggNOG" id="COG3113">
    <property type="taxonomic scope" value="Bacteria"/>
</dbReference>
<dbReference type="PROSITE" id="PS50801">
    <property type="entry name" value="STAS"/>
    <property type="match status" value="1"/>
</dbReference>
<dbReference type="InterPro" id="IPR002645">
    <property type="entry name" value="STAS_dom"/>
</dbReference>
<dbReference type="OrthoDB" id="5297990at2"/>
<name>M7P0Y5_9GAMM</name>
<dbReference type="Gene3D" id="3.30.750.24">
    <property type="entry name" value="STAS domain"/>
    <property type="match status" value="1"/>
</dbReference>
<dbReference type="EMBL" id="APHR01000032">
    <property type="protein sequence ID" value="EMR13137.1"/>
    <property type="molecule type" value="Genomic_DNA"/>
</dbReference>
<dbReference type="STRING" id="1286106.MPL1_06522"/>
<organism evidence="2 3">
    <name type="scientific">Methylophaga lonarensis MPL</name>
    <dbReference type="NCBI Taxonomy" id="1286106"/>
    <lineage>
        <taxon>Bacteria</taxon>
        <taxon>Pseudomonadati</taxon>
        <taxon>Pseudomonadota</taxon>
        <taxon>Gammaproteobacteria</taxon>
        <taxon>Thiotrichales</taxon>
        <taxon>Piscirickettsiaceae</taxon>
        <taxon>Methylophaga</taxon>
    </lineage>
</organism>
<reference evidence="2 3" key="1">
    <citation type="journal article" date="2013" name="Genome Announc.">
        <title>Draft Genome Sequence of Methylophaga lonarensis MPLT, a Haloalkaliphilic (Non-Methane-Utilizing) Methylotroph.</title>
        <authorList>
            <person name="Shetty S.A."/>
            <person name="Marathe N.P."/>
            <person name="Munot H."/>
            <person name="Antony C.P."/>
            <person name="Dhotre D.P."/>
            <person name="Murrell J.C."/>
            <person name="Shouche Y.S."/>
        </authorList>
    </citation>
    <scope>NUCLEOTIDE SEQUENCE [LARGE SCALE GENOMIC DNA]</scope>
    <source>
        <strain evidence="2 3">MPL</strain>
    </source>
</reference>
<keyword evidence="3" id="KW-1185">Reference proteome</keyword>
<dbReference type="PANTHER" id="PTHR35849">
    <property type="entry name" value="BLR2341 PROTEIN"/>
    <property type="match status" value="1"/>
</dbReference>
<dbReference type="Pfam" id="PF13466">
    <property type="entry name" value="STAS_2"/>
    <property type="match status" value="1"/>
</dbReference>
<dbReference type="InterPro" id="IPR058548">
    <property type="entry name" value="MlaB-like_STAS"/>
</dbReference>
<comment type="caution">
    <text evidence="2">The sequence shown here is derived from an EMBL/GenBank/DDBJ whole genome shotgun (WGS) entry which is preliminary data.</text>
</comment>
<protein>
    <submittedName>
        <fullName evidence="2">Sulfate transporter/antisigma-factor antagonist STAS</fullName>
    </submittedName>
</protein>
<gene>
    <name evidence="2" type="ORF">MPL1_06522</name>
</gene>
<evidence type="ECO:0000259" key="1">
    <source>
        <dbReference type="PROSITE" id="PS50801"/>
    </source>
</evidence>
<dbReference type="SUPFAM" id="SSF52091">
    <property type="entry name" value="SpoIIaa-like"/>
    <property type="match status" value="1"/>
</dbReference>
<evidence type="ECO:0000313" key="2">
    <source>
        <dbReference type="EMBL" id="EMR13137.1"/>
    </source>
</evidence>
<dbReference type="CDD" id="cd07043">
    <property type="entry name" value="STAS_anti-anti-sigma_factors"/>
    <property type="match status" value="1"/>
</dbReference>
<dbReference type="PANTHER" id="PTHR35849:SF1">
    <property type="entry name" value="INTERMEMBRANE PHOSPHOLIPID TRANSPORT SYSTEM BINDING PROTEIN MLAB"/>
    <property type="match status" value="1"/>
</dbReference>
<dbReference type="AlphaFoldDB" id="M7P0Y5"/>
<proteinExistence type="predicted"/>
<dbReference type="Proteomes" id="UP000012019">
    <property type="component" value="Unassembled WGS sequence"/>
</dbReference>
<dbReference type="InterPro" id="IPR052746">
    <property type="entry name" value="MlaB_ABC_Transporter"/>
</dbReference>
<feature type="domain" description="STAS" evidence="1">
    <location>
        <begin position="7"/>
        <end position="106"/>
    </location>
</feature>